<dbReference type="PROSITE" id="PS50261">
    <property type="entry name" value="G_PROTEIN_RECEP_F2_4"/>
    <property type="match status" value="1"/>
</dbReference>
<dbReference type="PRINTS" id="PR00965">
    <property type="entry name" value="OCULARALBNSM"/>
</dbReference>
<dbReference type="Pfam" id="PF02101">
    <property type="entry name" value="Ocular_alb"/>
    <property type="match status" value="1"/>
</dbReference>
<dbReference type="GO" id="GO:0007166">
    <property type="term" value="P:cell surface receptor signaling pathway"/>
    <property type="evidence" value="ECO:0007669"/>
    <property type="project" value="InterPro"/>
</dbReference>
<keyword evidence="2 5" id="KW-0812">Transmembrane</keyword>
<comment type="caution">
    <text evidence="8">The sequence shown here is derived from an EMBL/GenBank/DDBJ whole genome shotgun (WGS) entry which is preliminary data.</text>
</comment>
<dbReference type="GO" id="GO:0035643">
    <property type="term" value="F:L-DOPA receptor activity"/>
    <property type="evidence" value="ECO:0007669"/>
    <property type="project" value="TreeGrafter"/>
</dbReference>
<feature type="transmembrane region" description="Helical" evidence="5">
    <location>
        <begin position="89"/>
        <end position="111"/>
    </location>
</feature>
<organism evidence="8 9">
    <name type="scientific">Aquatica leii</name>
    <dbReference type="NCBI Taxonomy" id="1421715"/>
    <lineage>
        <taxon>Eukaryota</taxon>
        <taxon>Metazoa</taxon>
        <taxon>Ecdysozoa</taxon>
        <taxon>Arthropoda</taxon>
        <taxon>Hexapoda</taxon>
        <taxon>Insecta</taxon>
        <taxon>Pterygota</taxon>
        <taxon>Neoptera</taxon>
        <taxon>Endopterygota</taxon>
        <taxon>Coleoptera</taxon>
        <taxon>Polyphaga</taxon>
        <taxon>Elateriformia</taxon>
        <taxon>Elateroidea</taxon>
        <taxon>Lampyridae</taxon>
        <taxon>Luciolinae</taxon>
        <taxon>Aquatica</taxon>
    </lineage>
</organism>
<evidence type="ECO:0000256" key="4">
    <source>
        <dbReference type="ARBA" id="ARBA00023136"/>
    </source>
</evidence>
<dbReference type="GO" id="GO:0035240">
    <property type="term" value="F:dopamine binding"/>
    <property type="evidence" value="ECO:0007669"/>
    <property type="project" value="InterPro"/>
</dbReference>
<feature type="chain" id="PRO_5042846959" description="G-protein coupled receptors family 2 profile 2 domain-containing protein" evidence="6">
    <location>
        <begin position="24"/>
        <end position="417"/>
    </location>
</feature>
<evidence type="ECO:0000256" key="3">
    <source>
        <dbReference type="ARBA" id="ARBA00022989"/>
    </source>
</evidence>
<dbReference type="GO" id="GO:0072544">
    <property type="term" value="F:L-DOPA binding"/>
    <property type="evidence" value="ECO:0007669"/>
    <property type="project" value="InterPro"/>
</dbReference>
<keyword evidence="4 5" id="KW-0472">Membrane</keyword>
<dbReference type="Gene3D" id="1.20.1070.10">
    <property type="entry name" value="Rhodopsin 7-helix transmembrane proteins"/>
    <property type="match status" value="1"/>
</dbReference>
<dbReference type="InterPro" id="IPR001414">
    <property type="entry name" value="GPR143"/>
</dbReference>
<feature type="transmembrane region" description="Helical" evidence="5">
    <location>
        <begin position="132"/>
        <end position="155"/>
    </location>
</feature>
<protein>
    <recommendedName>
        <fullName evidence="7">G-protein coupled receptors family 2 profile 2 domain-containing protein</fullName>
    </recommendedName>
</protein>
<feature type="transmembrane region" description="Helical" evidence="5">
    <location>
        <begin position="254"/>
        <end position="277"/>
    </location>
</feature>
<feature type="signal peptide" evidence="6">
    <location>
        <begin position="1"/>
        <end position="23"/>
    </location>
</feature>
<evidence type="ECO:0000256" key="5">
    <source>
        <dbReference type="SAM" id="Phobius"/>
    </source>
</evidence>
<feature type="transmembrane region" description="Helical" evidence="5">
    <location>
        <begin position="298"/>
        <end position="320"/>
    </location>
</feature>
<feature type="transmembrane region" description="Helical" evidence="5">
    <location>
        <begin position="214"/>
        <end position="234"/>
    </location>
</feature>
<evidence type="ECO:0000256" key="1">
    <source>
        <dbReference type="ARBA" id="ARBA00004141"/>
    </source>
</evidence>
<dbReference type="PANTHER" id="PTHR15177">
    <property type="entry name" value="G-PROTEIN COUPLED RECEPTOR 143"/>
    <property type="match status" value="1"/>
</dbReference>
<sequence length="417" mass="47728">MIGPKYFYATVFTTLLICFYTQCEEIKSKTPYSINRKSSLPTNTFNKPNAGFRSIGVRGKYKNSPSMPNELKNDFRIGAHISNQFNTSAYNAICLFSSTLGIIGAVYQILPRKEFSRYHRWISFSAQRGRKIILWLAITDLLASLGVLIRAGLWLNNKDIMPIVNGSSSVLFCALSSAWIQYFYTATWVWTICYAIDMRLILNEKEERMGYYHTAAWSIPAVLTAIGLSVLYYPDGSCHTDAGPQETILRILPNYIVTYIPIAIVMIASPCLYLFSCKDMEKIITCSSGQFTRSEREIIGAVRIKFSAINVVFYICWFPNLVNGFLLWALWFQLPVTLVIATWYVMAFTNPLQAFFNCLVYRRWSADSEVVVFPWNKSKSDLLNSSQGGSFNPQEERLPLLHNFYRTNSNTYTRDYV</sequence>
<dbReference type="Proteomes" id="UP001353858">
    <property type="component" value="Unassembled WGS sequence"/>
</dbReference>
<feature type="transmembrane region" description="Helical" evidence="5">
    <location>
        <begin position="179"/>
        <end position="202"/>
    </location>
</feature>
<dbReference type="GO" id="GO:0032438">
    <property type="term" value="P:melanosome organization"/>
    <property type="evidence" value="ECO:0007669"/>
    <property type="project" value="TreeGrafter"/>
</dbReference>
<reference evidence="9" key="1">
    <citation type="submission" date="2023-01" db="EMBL/GenBank/DDBJ databases">
        <title>Key to firefly adult light organ development and bioluminescence: homeobox transcription factors regulate luciferase expression and transportation to peroxisome.</title>
        <authorList>
            <person name="Fu X."/>
        </authorList>
    </citation>
    <scope>NUCLEOTIDE SEQUENCE [LARGE SCALE GENOMIC DNA]</scope>
</reference>
<evidence type="ECO:0000313" key="9">
    <source>
        <dbReference type="Proteomes" id="UP001353858"/>
    </source>
</evidence>
<dbReference type="EMBL" id="JARPUR010000005">
    <property type="protein sequence ID" value="KAK4876377.1"/>
    <property type="molecule type" value="Genomic_DNA"/>
</dbReference>
<evidence type="ECO:0000313" key="8">
    <source>
        <dbReference type="EMBL" id="KAK4876377.1"/>
    </source>
</evidence>
<evidence type="ECO:0000256" key="2">
    <source>
        <dbReference type="ARBA" id="ARBA00022692"/>
    </source>
</evidence>
<dbReference type="AlphaFoldDB" id="A0AAN7SDI0"/>
<name>A0AAN7SDI0_9COLE</name>
<gene>
    <name evidence="8" type="ORF">RN001_012799</name>
</gene>
<keyword evidence="9" id="KW-1185">Reference proteome</keyword>
<dbReference type="GO" id="GO:0005886">
    <property type="term" value="C:plasma membrane"/>
    <property type="evidence" value="ECO:0007669"/>
    <property type="project" value="TreeGrafter"/>
</dbReference>
<dbReference type="InterPro" id="IPR017981">
    <property type="entry name" value="GPCR_2-like_7TM"/>
</dbReference>
<evidence type="ECO:0000256" key="6">
    <source>
        <dbReference type="SAM" id="SignalP"/>
    </source>
</evidence>
<keyword evidence="6" id="KW-0732">Signal</keyword>
<comment type="subcellular location">
    <subcellularLocation>
        <location evidence="1">Membrane</location>
        <topology evidence="1">Multi-pass membrane protein</topology>
    </subcellularLocation>
</comment>
<accession>A0AAN7SDI0</accession>
<evidence type="ECO:0000259" key="7">
    <source>
        <dbReference type="PROSITE" id="PS50261"/>
    </source>
</evidence>
<dbReference type="GO" id="GO:0072545">
    <property type="term" value="F:L-tyrosine binding"/>
    <property type="evidence" value="ECO:0007669"/>
    <property type="project" value="InterPro"/>
</dbReference>
<keyword evidence="3 5" id="KW-1133">Transmembrane helix</keyword>
<feature type="domain" description="G-protein coupled receptors family 2 profile 2" evidence="7">
    <location>
        <begin position="90"/>
        <end position="230"/>
    </location>
</feature>
<dbReference type="PANTHER" id="PTHR15177:SF2">
    <property type="entry name" value="G-PROTEIN COUPLED RECEPTOR 143"/>
    <property type="match status" value="1"/>
</dbReference>
<proteinExistence type="predicted"/>
<dbReference type="GO" id="GO:0050848">
    <property type="term" value="P:regulation of calcium-mediated signaling"/>
    <property type="evidence" value="ECO:0007669"/>
    <property type="project" value="TreeGrafter"/>
</dbReference>